<reference evidence="2" key="1">
    <citation type="submission" date="2023-03" db="EMBL/GenBank/DDBJ databases">
        <title>DFI Biobank Strains.</title>
        <authorList>
            <person name="Mostad J."/>
            <person name="Paddock L."/>
            <person name="Medina S."/>
            <person name="Waligurski E."/>
            <person name="Barat B."/>
            <person name="Smith R."/>
            <person name="Burgo V."/>
            <person name="Metcalfe C."/>
            <person name="Woodson C."/>
            <person name="Sundararajan A."/>
            <person name="Ramaswamy R."/>
            <person name="Lin H."/>
            <person name="Pamer E.G."/>
        </authorList>
    </citation>
    <scope>NUCLEOTIDE SEQUENCE</scope>
    <source>
        <strain evidence="2">DFI.9.5</strain>
    </source>
</reference>
<evidence type="ECO:0000256" key="1">
    <source>
        <dbReference type="SAM" id="SignalP"/>
    </source>
</evidence>
<sequence length="221" mass="26575">MMNRILSLLTLFFFSVVVSAADIKLNTRNLPANVVTEAQQKTAKVMDKLLLPNDSIRENIQIVITNRYLELREIHLNYDKRNKTIEARGLPKEVEAEELERSYYQYNSDLYRSRFGYEAWLSFYLNDKQVETIKDAMTYNLFHIRYDDFMDLLPNLTESDKNRVYHWLVEAREFSMDFETPRKMRQMFTKYRGRINNYLSSRGYDLRKATEEQEARKMKNK</sequence>
<feature type="chain" id="PRO_5043431523" evidence="1">
    <location>
        <begin position="21"/>
        <end position="221"/>
    </location>
</feature>
<gene>
    <name evidence="2" type="ORF">PZH42_25250</name>
</gene>
<dbReference type="AlphaFoldDB" id="A0AAW6M6S8"/>
<feature type="signal peptide" evidence="1">
    <location>
        <begin position="1"/>
        <end position="20"/>
    </location>
</feature>
<proteinExistence type="predicted"/>
<organism evidence="2 3">
    <name type="scientific">Bacteroides cellulosilyticus</name>
    <dbReference type="NCBI Taxonomy" id="246787"/>
    <lineage>
        <taxon>Bacteria</taxon>
        <taxon>Pseudomonadati</taxon>
        <taxon>Bacteroidota</taxon>
        <taxon>Bacteroidia</taxon>
        <taxon>Bacteroidales</taxon>
        <taxon>Bacteroidaceae</taxon>
        <taxon>Bacteroides</taxon>
    </lineage>
</organism>
<name>A0AAW6M6S8_9BACE</name>
<dbReference type="Pfam" id="PF12875">
    <property type="entry name" value="DUF3826"/>
    <property type="match status" value="1"/>
</dbReference>
<keyword evidence="1" id="KW-0732">Signal</keyword>
<comment type="caution">
    <text evidence="2">The sequence shown here is derived from an EMBL/GenBank/DDBJ whole genome shotgun (WGS) entry which is preliminary data.</text>
</comment>
<dbReference type="EMBL" id="JARFID010000046">
    <property type="protein sequence ID" value="MDE8697411.1"/>
    <property type="molecule type" value="Genomic_DNA"/>
</dbReference>
<evidence type="ECO:0000313" key="3">
    <source>
        <dbReference type="Proteomes" id="UP001221924"/>
    </source>
</evidence>
<protein>
    <submittedName>
        <fullName evidence="2">DUF3826 domain-containing protein</fullName>
    </submittedName>
</protein>
<dbReference type="InterPro" id="IPR024284">
    <property type="entry name" value="DUF3826"/>
</dbReference>
<evidence type="ECO:0000313" key="2">
    <source>
        <dbReference type="EMBL" id="MDE8697411.1"/>
    </source>
</evidence>
<dbReference type="RefSeq" id="WP_240053623.1">
    <property type="nucleotide sequence ID" value="NZ_CAXKYC010000051.1"/>
</dbReference>
<dbReference type="Proteomes" id="UP001221924">
    <property type="component" value="Unassembled WGS sequence"/>
</dbReference>
<accession>A0AAW6M6S8</accession>